<evidence type="ECO:0000313" key="1">
    <source>
        <dbReference type="EMBL" id="GIG94753.1"/>
    </source>
</evidence>
<keyword evidence="2" id="KW-1185">Reference proteome</keyword>
<dbReference type="EMBL" id="BONX01000007">
    <property type="protein sequence ID" value="GIG94753.1"/>
    <property type="molecule type" value="Genomic_DNA"/>
</dbReference>
<dbReference type="CDD" id="cd07821">
    <property type="entry name" value="PYR_PYL_RCAR_like"/>
    <property type="match status" value="1"/>
</dbReference>
<dbReference type="Gene3D" id="3.30.530.20">
    <property type="match status" value="1"/>
</dbReference>
<dbReference type="Proteomes" id="UP000621500">
    <property type="component" value="Unassembled WGS sequence"/>
</dbReference>
<accession>A0ABQ4EJ21</accession>
<dbReference type="RefSeq" id="WP_239311784.1">
    <property type="nucleotide sequence ID" value="NZ_BAAAZQ010000005.1"/>
</dbReference>
<gene>
    <name evidence="1" type="ORF">Pma05_13260</name>
</gene>
<reference evidence="1 2" key="1">
    <citation type="submission" date="2021-01" db="EMBL/GenBank/DDBJ databases">
        <title>Whole genome shotgun sequence of Plantactinospora mayteni NBRC 109088.</title>
        <authorList>
            <person name="Komaki H."/>
            <person name="Tamura T."/>
        </authorList>
    </citation>
    <scope>NUCLEOTIDE SEQUENCE [LARGE SCALE GENOMIC DNA]</scope>
    <source>
        <strain evidence="1 2">NBRC 109088</strain>
    </source>
</reference>
<dbReference type="InterPro" id="IPR023393">
    <property type="entry name" value="START-like_dom_sf"/>
</dbReference>
<name>A0ABQ4EJ21_9ACTN</name>
<dbReference type="Pfam" id="PF10604">
    <property type="entry name" value="Polyketide_cyc2"/>
    <property type="match status" value="1"/>
</dbReference>
<organism evidence="1 2">
    <name type="scientific">Plantactinospora mayteni</name>
    <dbReference type="NCBI Taxonomy" id="566021"/>
    <lineage>
        <taxon>Bacteria</taxon>
        <taxon>Bacillati</taxon>
        <taxon>Actinomycetota</taxon>
        <taxon>Actinomycetes</taxon>
        <taxon>Micromonosporales</taxon>
        <taxon>Micromonosporaceae</taxon>
        <taxon>Plantactinospora</taxon>
    </lineage>
</organism>
<evidence type="ECO:0000313" key="2">
    <source>
        <dbReference type="Proteomes" id="UP000621500"/>
    </source>
</evidence>
<proteinExistence type="predicted"/>
<comment type="caution">
    <text evidence="1">The sequence shown here is derived from an EMBL/GenBank/DDBJ whole genome shotgun (WGS) entry which is preliminary data.</text>
</comment>
<dbReference type="InterPro" id="IPR019587">
    <property type="entry name" value="Polyketide_cyclase/dehydratase"/>
</dbReference>
<protein>
    <submittedName>
        <fullName evidence="1">MxaD family protein</fullName>
    </submittedName>
</protein>
<dbReference type="SUPFAM" id="SSF55961">
    <property type="entry name" value="Bet v1-like"/>
    <property type="match status" value="1"/>
</dbReference>
<sequence>MARKEIDVRVHTTASPAVVYALLVDGAGWPGWSPLGSFELERPGADEPEGVGAIRVFRTGRTTSRERVVERVPDRRFSYELLSGLPLRDYRADVDLTPERGGTSIRWHSTFSAKLPGTGWFYRRVLGRFIGQVAAGLAAHATATATRPS</sequence>